<reference evidence="3 4" key="1">
    <citation type="submission" date="2019-07" db="EMBL/GenBank/DDBJ databases">
        <title>Genome sequence of 2 isolates from Red Sea Mangroves.</title>
        <authorList>
            <person name="Sefrji F."/>
            <person name="Michoud G."/>
            <person name="Merlino G."/>
            <person name="Daffonchio D."/>
        </authorList>
    </citation>
    <scope>NUCLEOTIDE SEQUENCE [LARGE SCALE GENOMIC DNA]</scope>
    <source>
        <strain evidence="3 4">R1DC41</strain>
    </source>
</reference>
<dbReference type="Gene3D" id="3.30.70.1450">
    <property type="entry name" value="Regulator of K+ conductance, C-terminal domain"/>
    <property type="match status" value="1"/>
</dbReference>
<feature type="domain" description="RCK N-terminal" evidence="1">
    <location>
        <begin position="1"/>
        <end position="117"/>
    </location>
</feature>
<feature type="domain" description="RCK C-terminal" evidence="2">
    <location>
        <begin position="134"/>
        <end position="217"/>
    </location>
</feature>
<dbReference type="PANTHER" id="PTHR43833:SF7">
    <property type="entry name" value="KTR SYSTEM POTASSIUM UPTAKE PROTEIN C"/>
    <property type="match status" value="1"/>
</dbReference>
<dbReference type="InterPro" id="IPR006037">
    <property type="entry name" value="RCK_C"/>
</dbReference>
<evidence type="ECO:0000313" key="4">
    <source>
        <dbReference type="Proteomes" id="UP000593626"/>
    </source>
</evidence>
<sequence length="217" mass="24204">MKQVVVFGLGRFGGNLIKAFAPLNIEVLAVDSHQDKVNYFAQFATHAVQANAIDEHVLKDLGIRNFDLAVVSFGDDIEASILTCMQLKDIGVPVVWAKAQNDYHQKVLEKVGVDRIIQPERDMARRVAHYVTSEKVVDFIELSDQHSIIEVVATENVHLKTIKDLDFRAKFGCSIVGIQRGGDMIAVPMPEEMLREGDVLIVMGHNRDLARLEEQGV</sequence>
<dbReference type="AlphaFoldDB" id="A0A7S8CDX5"/>
<dbReference type="Pfam" id="PF02254">
    <property type="entry name" value="TrkA_N"/>
    <property type="match status" value="1"/>
</dbReference>
<organism evidence="3 4">
    <name type="scientific">Mangrovibacillus cuniculi</name>
    <dbReference type="NCBI Taxonomy" id="2593652"/>
    <lineage>
        <taxon>Bacteria</taxon>
        <taxon>Bacillati</taxon>
        <taxon>Bacillota</taxon>
        <taxon>Bacilli</taxon>
        <taxon>Bacillales</taxon>
        <taxon>Bacillaceae</taxon>
        <taxon>Mangrovibacillus</taxon>
    </lineage>
</organism>
<dbReference type="GO" id="GO:0008324">
    <property type="term" value="F:monoatomic cation transmembrane transporter activity"/>
    <property type="evidence" value="ECO:0007669"/>
    <property type="project" value="InterPro"/>
</dbReference>
<gene>
    <name evidence="3" type="ORF">G8O30_14935</name>
</gene>
<dbReference type="SUPFAM" id="SSF51735">
    <property type="entry name" value="NAD(P)-binding Rossmann-fold domains"/>
    <property type="match status" value="1"/>
</dbReference>
<dbReference type="PROSITE" id="PS51201">
    <property type="entry name" value="RCK_N"/>
    <property type="match status" value="1"/>
</dbReference>
<dbReference type="GO" id="GO:0006813">
    <property type="term" value="P:potassium ion transport"/>
    <property type="evidence" value="ECO:0007669"/>
    <property type="project" value="InterPro"/>
</dbReference>
<dbReference type="EMBL" id="CP049742">
    <property type="protein sequence ID" value="QPC48132.1"/>
    <property type="molecule type" value="Genomic_DNA"/>
</dbReference>
<evidence type="ECO:0000259" key="1">
    <source>
        <dbReference type="PROSITE" id="PS51201"/>
    </source>
</evidence>
<dbReference type="InterPro" id="IPR036291">
    <property type="entry name" value="NAD(P)-bd_dom_sf"/>
</dbReference>
<protein>
    <submittedName>
        <fullName evidence="3">TrkA family potassium uptake protein</fullName>
    </submittedName>
</protein>
<dbReference type="Pfam" id="PF02080">
    <property type="entry name" value="TrkA_C"/>
    <property type="match status" value="1"/>
</dbReference>
<dbReference type="KEGG" id="mcui:G8O30_14935"/>
<evidence type="ECO:0000313" key="3">
    <source>
        <dbReference type="EMBL" id="QPC48132.1"/>
    </source>
</evidence>
<accession>A0A7S8CDX5</accession>
<name>A0A7S8CDX5_9BACI</name>
<dbReference type="InterPro" id="IPR036721">
    <property type="entry name" value="RCK_C_sf"/>
</dbReference>
<dbReference type="RefSeq" id="WP_239672815.1">
    <property type="nucleotide sequence ID" value="NZ_CP049742.1"/>
</dbReference>
<keyword evidence="4" id="KW-1185">Reference proteome</keyword>
<dbReference type="PANTHER" id="PTHR43833">
    <property type="entry name" value="POTASSIUM CHANNEL PROTEIN 2-RELATED-RELATED"/>
    <property type="match status" value="1"/>
</dbReference>
<evidence type="ECO:0000259" key="2">
    <source>
        <dbReference type="PROSITE" id="PS51202"/>
    </source>
</evidence>
<dbReference type="SUPFAM" id="SSF116726">
    <property type="entry name" value="TrkA C-terminal domain-like"/>
    <property type="match status" value="1"/>
</dbReference>
<dbReference type="InterPro" id="IPR050721">
    <property type="entry name" value="Trk_Ktr_HKT_K-transport"/>
</dbReference>
<proteinExistence type="predicted"/>
<dbReference type="InterPro" id="IPR003148">
    <property type="entry name" value="RCK_N"/>
</dbReference>
<dbReference type="Gene3D" id="3.40.50.720">
    <property type="entry name" value="NAD(P)-binding Rossmann-like Domain"/>
    <property type="match status" value="1"/>
</dbReference>
<dbReference type="PROSITE" id="PS51202">
    <property type="entry name" value="RCK_C"/>
    <property type="match status" value="1"/>
</dbReference>
<dbReference type="Proteomes" id="UP000593626">
    <property type="component" value="Chromosome"/>
</dbReference>